<reference evidence="1 2" key="1">
    <citation type="journal article" date="2018" name="Front. Plant Sci.">
        <title>Red Clover (Trifolium pratense) and Zigzag Clover (T. medium) - A Picture of Genomic Similarities and Differences.</title>
        <authorList>
            <person name="Dluhosova J."/>
            <person name="Istvanek J."/>
            <person name="Nedelnik J."/>
            <person name="Repkova J."/>
        </authorList>
    </citation>
    <scope>NUCLEOTIDE SEQUENCE [LARGE SCALE GENOMIC DNA]</scope>
    <source>
        <strain evidence="2">cv. 10/8</strain>
        <tissue evidence="1">Leaf</tissue>
    </source>
</reference>
<keyword evidence="2" id="KW-1185">Reference proteome</keyword>
<comment type="caution">
    <text evidence="1">The sequence shown here is derived from an EMBL/GenBank/DDBJ whole genome shotgun (WGS) entry which is preliminary data.</text>
</comment>
<dbReference type="EMBL" id="LXQA010047388">
    <property type="protein sequence ID" value="MCI01869.1"/>
    <property type="molecule type" value="Genomic_DNA"/>
</dbReference>
<dbReference type="AlphaFoldDB" id="A0A392NRT6"/>
<organism evidence="1 2">
    <name type="scientific">Trifolium medium</name>
    <dbReference type="NCBI Taxonomy" id="97028"/>
    <lineage>
        <taxon>Eukaryota</taxon>
        <taxon>Viridiplantae</taxon>
        <taxon>Streptophyta</taxon>
        <taxon>Embryophyta</taxon>
        <taxon>Tracheophyta</taxon>
        <taxon>Spermatophyta</taxon>
        <taxon>Magnoliopsida</taxon>
        <taxon>eudicotyledons</taxon>
        <taxon>Gunneridae</taxon>
        <taxon>Pentapetalae</taxon>
        <taxon>rosids</taxon>
        <taxon>fabids</taxon>
        <taxon>Fabales</taxon>
        <taxon>Fabaceae</taxon>
        <taxon>Papilionoideae</taxon>
        <taxon>50 kb inversion clade</taxon>
        <taxon>NPAAA clade</taxon>
        <taxon>Hologalegina</taxon>
        <taxon>IRL clade</taxon>
        <taxon>Trifolieae</taxon>
        <taxon>Trifolium</taxon>
    </lineage>
</organism>
<evidence type="ECO:0000313" key="1">
    <source>
        <dbReference type="EMBL" id="MCI01869.1"/>
    </source>
</evidence>
<dbReference type="Proteomes" id="UP000265520">
    <property type="component" value="Unassembled WGS sequence"/>
</dbReference>
<name>A0A392NRT6_9FABA</name>
<accession>A0A392NRT6</accession>
<sequence>MPVRQPPRWNLEQRRLPWISIRRLGAFSLVISSIPSDRSDGRDHPP</sequence>
<proteinExistence type="predicted"/>
<protein>
    <submittedName>
        <fullName evidence="1">Uncharacterized protein</fullName>
    </submittedName>
</protein>
<evidence type="ECO:0000313" key="2">
    <source>
        <dbReference type="Proteomes" id="UP000265520"/>
    </source>
</evidence>
<feature type="non-terminal residue" evidence="1">
    <location>
        <position position="46"/>
    </location>
</feature>
<gene>
    <name evidence="1" type="ORF">A2U01_0022898</name>
</gene>